<reference evidence="1 2" key="1">
    <citation type="submission" date="2019-04" db="EMBL/GenBank/DDBJ databases">
        <title>An improved genome assembly and genetic linkage map for asparagus bean, Vigna unguiculata ssp. sesquipedialis.</title>
        <authorList>
            <person name="Xia Q."/>
            <person name="Zhang R."/>
            <person name="Dong Y."/>
        </authorList>
    </citation>
    <scope>NUCLEOTIDE SEQUENCE [LARGE SCALE GENOMIC DNA]</scope>
    <source>
        <tissue evidence="1">Leaf</tissue>
    </source>
</reference>
<keyword evidence="2" id="KW-1185">Reference proteome</keyword>
<dbReference type="EMBL" id="CP039349">
    <property type="protein sequence ID" value="QCD93764.1"/>
    <property type="molecule type" value="Genomic_DNA"/>
</dbReference>
<gene>
    <name evidence="1" type="ORF">DEO72_LG5g1840</name>
</gene>
<dbReference type="Proteomes" id="UP000501690">
    <property type="component" value="Linkage Group LG5"/>
</dbReference>
<evidence type="ECO:0000313" key="2">
    <source>
        <dbReference type="Proteomes" id="UP000501690"/>
    </source>
</evidence>
<proteinExistence type="predicted"/>
<dbReference type="AlphaFoldDB" id="A0A4D6M117"/>
<evidence type="ECO:0000313" key="1">
    <source>
        <dbReference type="EMBL" id="QCD93764.1"/>
    </source>
</evidence>
<sequence length="122" mass="13744">MNLPAHIITCSPPSMNLPAHGTASPDPSIASLLKRNTHKSHSLQHHRLAQPKRRQAKPMQIVWQNTSAARRLVNSEPLFHKYRLVEHTLPLGATWCKDLSRCSYRLEGISRPLGAIPEAHCY</sequence>
<accession>A0A4D6M117</accession>
<name>A0A4D6M117_VIGUN</name>
<organism evidence="1 2">
    <name type="scientific">Vigna unguiculata</name>
    <name type="common">Cowpea</name>
    <dbReference type="NCBI Taxonomy" id="3917"/>
    <lineage>
        <taxon>Eukaryota</taxon>
        <taxon>Viridiplantae</taxon>
        <taxon>Streptophyta</taxon>
        <taxon>Embryophyta</taxon>
        <taxon>Tracheophyta</taxon>
        <taxon>Spermatophyta</taxon>
        <taxon>Magnoliopsida</taxon>
        <taxon>eudicotyledons</taxon>
        <taxon>Gunneridae</taxon>
        <taxon>Pentapetalae</taxon>
        <taxon>rosids</taxon>
        <taxon>fabids</taxon>
        <taxon>Fabales</taxon>
        <taxon>Fabaceae</taxon>
        <taxon>Papilionoideae</taxon>
        <taxon>50 kb inversion clade</taxon>
        <taxon>NPAAA clade</taxon>
        <taxon>indigoferoid/millettioid clade</taxon>
        <taxon>Phaseoleae</taxon>
        <taxon>Vigna</taxon>
    </lineage>
</organism>
<protein>
    <submittedName>
        <fullName evidence="1">Uncharacterized protein</fullName>
    </submittedName>
</protein>